<dbReference type="InParanoid" id="C7YLI9"/>
<sequence>MCWKVIIHNLRCDVRPLIYDGMYGKYIDSFQTPTPCKCAAKHQARVQCQDHGCCFLTEYIEACSHKNCTQTYDIHRYKHLPQQQKVWMINPIFYTQPGDDWEPIQYVDVAIFSRDLPPQYIDWADEFKDEFTNLVLKGREINKKHAELTQIHAEIDSERKLHAAQHSILCKGTGVICPLKQKLKAAEQTAANLRSEGLTLSVEFKRLWADVNNRVVRYMVMEQVNEILRLRGVT</sequence>
<dbReference type="GeneID" id="9663751"/>
<organism evidence="1 2">
    <name type="scientific">Fusarium vanettenii (strain ATCC MYA-4622 / CBS 123669 / FGSC 9596 / NRRL 45880 / 77-13-4)</name>
    <name type="common">Fusarium solani subsp. pisi</name>
    <dbReference type="NCBI Taxonomy" id="660122"/>
    <lineage>
        <taxon>Eukaryota</taxon>
        <taxon>Fungi</taxon>
        <taxon>Dikarya</taxon>
        <taxon>Ascomycota</taxon>
        <taxon>Pezizomycotina</taxon>
        <taxon>Sordariomycetes</taxon>
        <taxon>Hypocreomycetidae</taxon>
        <taxon>Hypocreales</taxon>
        <taxon>Nectriaceae</taxon>
        <taxon>Fusarium</taxon>
        <taxon>Fusarium solani species complex</taxon>
        <taxon>Fusarium vanettenii</taxon>
    </lineage>
</organism>
<dbReference type="EMBL" id="GG698897">
    <property type="protein sequence ID" value="EEU47272.1"/>
    <property type="molecule type" value="Genomic_DNA"/>
</dbReference>
<evidence type="ECO:0000313" key="1">
    <source>
        <dbReference type="EMBL" id="EEU47272.1"/>
    </source>
</evidence>
<dbReference type="RefSeq" id="XP_003052985.1">
    <property type="nucleotide sequence ID" value="XM_003052939.1"/>
</dbReference>
<accession>C7YLI9</accession>
<dbReference type="OMA" id="VLNEWEC"/>
<evidence type="ECO:0000313" key="2">
    <source>
        <dbReference type="Proteomes" id="UP000005206"/>
    </source>
</evidence>
<dbReference type="Proteomes" id="UP000005206">
    <property type="component" value="Chromosome 3"/>
</dbReference>
<dbReference type="VEuPathDB" id="FungiDB:NECHADRAFT_77550"/>
<name>C7YLI9_FUSV7</name>
<proteinExistence type="predicted"/>
<protein>
    <submittedName>
        <fullName evidence="1">Uncharacterized protein</fullName>
    </submittedName>
</protein>
<gene>
    <name evidence="1" type="ORF">NECHADRAFT_77550</name>
</gene>
<dbReference type="OrthoDB" id="4703408at2759"/>
<dbReference type="KEGG" id="nhe:NECHADRAFT_77550"/>
<dbReference type="STRING" id="660122.C7YLI9"/>
<dbReference type="AlphaFoldDB" id="C7YLI9"/>
<reference evidence="1 2" key="1">
    <citation type="journal article" date="2009" name="PLoS Genet.">
        <title>The genome of Nectria haematococca: contribution of supernumerary chromosomes to gene expansion.</title>
        <authorList>
            <person name="Coleman J.J."/>
            <person name="Rounsley S.D."/>
            <person name="Rodriguez-Carres M."/>
            <person name="Kuo A."/>
            <person name="Wasmann C.C."/>
            <person name="Grimwood J."/>
            <person name="Schmutz J."/>
            <person name="Taga M."/>
            <person name="White G.J."/>
            <person name="Zhou S."/>
            <person name="Schwartz D.C."/>
            <person name="Freitag M."/>
            <person name="Ma L.J."/>
            <person name="Danchin E.G."/>
            <person name="Henrissat B."/>
            <person name="Coutinho P.M."/>
            <person name="Nelson D.R."/>
            <person name="Straney D."/>
            <person name="Napoli C.A."/>
            <person name="Barker B.M."/>
            <person name="Gribskov M."/>
            <person name="Rep M."/>
            <person name="Kroken S."/>
            <person name="Molnar I."/>
            <person name="Rensing C."/>
            <person name="Kennell J.C."/>
            <person name="Zamora J."/>
            <person name="Farman M.L."/>
            <person name="Selker E.U."/>
            <person name="Salamov A."/>
            <person name="Shapiro H."/>
            <person name="Pangilinan J."/>
            <person name="Lindquist E."/>
            <person name="Lamers C."/>
            <person name="Grigoriev I.V."/>
            <person name="Geiser D.M."/>
            <person name="Covert S.F."/>
            <person name="Temporini E."/>
            <person name="Vanetten H.D."/>
        </authorList>
    </citation>
    <scope>NUCLEOTIDE SEQUENCE [LARGE SCALE GENOMIC DNA]</scope>
    <source>
        <strain evidence="2">ATCC MYA-4622 / CBS 123669 / FGSC 9596 / NRRL 45880 / 77-13-4</strain>
    </source>
</reference>
<dbReference type="eggNOG" id="ENOG502T5XY">
    <property type="taxonomic scope" value="Eukaryota"/>
</dbReference>
<dbReference type="HOGENOM" id="CLU_1185293_0_0_1"/>
<keyword evidence="2" id="KW-1185">Reference proteome</keyword>